<reference evidence="1 2" key="1">
    <citation type="submission" date="2018-06" db="EMBL/GenBank/DDBJ databases">
        <title>Streptacidiphilus pinicola sp. nov., isolated from pine grove soil.</title>
        <authorList>
            <person name="Roh S.G."/>
            <person name="Park S."/>
            <person name="Kim M.-K."/>
            <person name="Yun B.-R."/>
            <person name="Park J."/>
            <person name="Kim M.J."/>
            <person name="Kim Y.S."/>
            <person name="Kim S.B."/>
        </authorList>
    </citation>
    <scope>NUCLEOTIDE SEQUENCE [LARGE SCALE GENOMIC DNA]</scope>
    <source>
        <strain evidence="1 2">MMS16-CNU450</strain>
    </source>
</reference>
<dbReference type="AlphaFoldDB" id="A0A2X0JX82"/>
<dbReference type="PANTHER" id="PTHR10000">
    <property type="entry name" value="PHOSPHOSERINE PHOSPHATASE"/>
    <property type="match status" value="1"/>
</dbReference>
<dbReference type="GO" id="GO:0016791">
    <property type="term" value="F:phosphatase activity"/>
    <property type="evidence" value="ECO:0007669"/>
    <property type="project" value="TreeGrafter"/>
</dbReference>
<dbReference type="PANTHER" id="PTHR10000:SF8">
    <property type="entry name" value="HAD SUPERFAMILY HYDROLASE-LIKE, TYPE 3"/>
    <property type="match status" value="1"/>
</dbReference>
<dbReference type="InterPro" id="IPR029057">
    <property type="entry name" value="PRTase-like"/>
</dbReference>
<dbReference type="InterPro" id="IPR023214">
    <property type="entry name" value="HAD_sf"/>
</dbReference>
<dbReference type="Gene3D" id="3.40.50.1000">
    <property type="entry name" value="HAD superfamily/HAD-like"/>
    <property type="match status" value="2"/>
</dbReference>
<evidence type="ECO:0000313" key="1">
    <source>
        <dbReference type="EMBL" id="RAG81605.1"/>
    </source>
</evidence>
<organism evidence="1 2">
    <name type="scientific">Streptacidiphilus pinicola</name>
    <dbReference type="NCBI Taxonomy" id="2219663"/>
    <lineage>
        <taxon>Bacteria</taxon>
        <taxon>Bacillati</taxon>
        <taxon>Actinomycetota</taxon>
        <taxon>Actinomycetes</taxon>
        <taxon>Kitasatosporales</taxon>
        <taxon>Streptomycetaceae</taxon>
        <taxon>Streptacidiphilus</taxon>
    </lineage>
</organism>
<dbReference type="GO" id="GO:0005829">
    <property type="term" value="C:cytosol"/>
    <property type="evidence" value="ECO:0007669"/>
    <property type="project" value="TreeGrafter"/>
</dbReference>
<dbReference type="Pfam" id="PF08282">
    <property type="entry name" value="Hydrolase_3"/>
    <property type="match status" value="1"/>
</dbReference>
<comment type="caution">
    <text evidence="1">The sequence shown here is derived from an EMBL/GenBank/DDBJ whole genome shotgun (WGS) entry which is preliminary data.</text>
</comment>
<dbReference type="Gene3D" id="3.40.50.2020">
    <property type="match status" value="1"/>
</dbReference>
<name>A0A2X0JX82_9ACTN</name>
<evidence type="ECO:0000313" key="2">
    <source>
        <dbReference type="Proteomes" id="UP000248889"/>
    </source>
</evidence>
<dbReference type="InterPro" id="IPR036412">
    <property type="entry name" value="HAD-like_sf"/>
</dbReference>
<dbReference type="EMBL" id="QKYN01000151">
    <property type="protein sequence ID" value="RAG81605.1"/>
    <property type="molecule type" value="Genomic_DNA"/>
</dbReference>
<dbReference type="SUPFAM" id="SSF56784">
    <property type="entry name" value="HAD-like"/>
    <property type="match status" value="1"/>
</dbReference>
<dbReference type="SUPFAM" id="SSF53271">
    <property type="entry name" value="PRTase-like"/>
    <property type="match status" value="1"/>
</dbReference>
<evidence type="ECO:0008006" key="3">
    <source>
        <dbReference type="Google" id="ProtNLM"/>
    </source>
</evidence>
<gene>
    <name evidence="1" type="ORF">DN069_31890</name>
</gene>
<dbReference type="GO" id="GO:0000287">
    <property type="term" value="F:magnesium ion binding"/>
    <property type="evidence" value="ECO:0007669"/>
    <property type="project" value="TreeGrafter"/>
</dbReference>
<proteinExistence type="predicted"/>
<dbReference type="Proteomes" id="UP000248889">
    <property type="component" value="Unassembled WGS sequence"/>
</dbReference>
<sequence>MVSRPEPTGAVPADLHANVDELIARLLTAADGGQWLDAYLLAAGIVQVVEDRLQGTSWPVRRLVKHLGAGGGGRRSGTAVRWAGRSLDAATEAFLSAPPMRGLHAWGRGMAELTDALAALVLNPRRPDNENVPRRAHRAARQLAEATAGARLLEGSLLRPPASFCSFDQHPEDLAALARRFGAEHPTRERPLLVIGVRTSGSYLAPLLGAALRQSGRRTVLVGTTRPGLALLPGRAAEVAAVRREGGTVLVIDDPPASGASLAAVAARAEREGFPAEAVVPVFAVFDAGGTLPPALDRYRSVVLPGAAWQVHQRLGAEALRGLLPGLLPPGVELTGVEVGAPGPLSRQAHLAVPLTALVVSPSTGRRALPLVAQWSGLGYLGRHPVALATALTDLVPAVYGFADGVLVRERLPGEDDGAVVAPGVPTAEVARYVAARQERLAVPEDRSLRLAGCEPVWEVAARVVAPVFGRAHVVLRPALVHPLVTSLLAAERPCLVDGRTAPRLWAADTAGGWAKTDFAEGGFSNLNLASYDAAYDLAGAADLGDGGVDCEERLLADYRELTGRRISASRWCLLRIVQARTLGSPTDTRRAQARAVQRFLAGAFLADLEDEPRGPWCVLDVDGVLESDVMGFPASSPQGMLALRALRAHGFRTAVATGRSLPEVQDRCAAYRLAGGVAEYGALCFDPASGASDVVLPSERQRADDGGLRARLAELPSVRLDPLSRWCVRASVQNGTRRTGLPPRTVAALLDEQGLGALFEVVPGDAQTDFVPRGADKTAGVRALLARLGEEASAPLLAVGDGVADIALLRWARHGVAPGNAAPEVVAAGLPVARHAYQAGLAEVVGRLIGHRPGDCPRCRPPRHSPDTRALLALLAVPEAGRTGLPTRIARLAAADLALLRHDR</sequence>
<keyword evidence="2" id="KW-1185">Reference proteome</keyword>
<protein>
    <recommendedName>
        <fullName evidence="3">Hydroxymethylpyrimidine pyrophosphatase-like HAD family hydrolase</fullName>
    </recommendedName>
</protein>
<accession>A0A2X0JX82</accession>